<feature type="domain" description="RlmG N-terminal" evidence="7">
    <location>
        <begin position="3"/>
        <end position="182"/>
    </location>
</feature>
<dbReference type="SUPFAM" id="SSF53335">
    <property type="entry name" value="S-adenosyl-L-methionine-dependent methyltransferases"/>
    <property type="match status" value="1"/>
</dbReference>
<keyword evidence="3 8" id="KW-0489">Methyltransferase</keyword>
<reference evidence="8 9" key="1">
    <citation type="submission" date="2024-09" db="EMBL/GenBank/DDBJ databases">
        <authorList>
            <person name="Sun Q."/>
            <person name="Mori K."/>
        </authorList>
    </citation>
    <scope>NUCLEOTIDE SEQUENCE [LARGE SCALE GENOMIC DNA]</scope>
    <source>
        <strain evidence="8 9">ATCC 51285</strain>
    </source>
</reference>
<dbReference type="RefSeq" id="WP_051527752.1">
    <property type="nucleotide sequence ID" value="NZ_JAUESS010000002.1"/>
</dbReference>
<evidence type="ECO:0000259" key="7">
    <source>
        <dbReference type="Pfam" id="PF26049"/>
    </source>
</evidence>
<evidence type="ECO:0000256" key="1">
    <source>
        <dbReference type="ARBA" id="ARBA00022490"/>
    </source>
</evidence>
<dbReference type="CDD" id="cd02440">
    <property type="entry name" value="AdoMet_MTases"/>
    <property type="match status" value="1"/>
</dbReference>
<dbReference type="InterPro" id="IPR029063">
    <property type="entry name" value="SAM-dependent_MTases_sf"/>
</dbReference>
<gene>
    <name evidence="8" type="ORF">ACFFLH_01065</name>
</gene>
<dbReference type="InterPro" id="IPR002052">
    <property type="entry name" value="DNA_methylase_N6_adenine_CS"/>
</dbReference>
<protein>
    <submittedName>
        <fullName evidence="8">Methyltransferase</fullName>
    </submittedName>
</protein>
<dbReference type="PANTHER" id="PTHR47816">
    <property type="entry name" value="RIBOSOMAL RNA SMALL SUBUNIT METHYLTRANSFERASE C"/>
    <property type="match status" value="1"/>
</dbReference>
<evidence type="ECO:0000313" key="8">
    <source>
        <dbReference type="EMBL" id="MFB9885000.1"/>
    </source>
</evidence>
<evidence type="ECO:0000256" key="2">
    <source>
        <dbReference type="ARBA" id="ARBA00022552"/>
    </source>
</evidence>
<dbReference type="InterPro" id="IPR058679">
    <property type="entry name" value="RlmG_N"/>
</dbReference>
<dbReference type="Proteomes" id="UP001589628">
    <property type="component" value="Unassembled WGS sequence"/>
</dbReference>
<dbReference type="EMBL" id="JBHLZN010000001">
    <property type="protein sequence ID" value="MFB9885000.1"/>
    <property type="molecule type" value="Genomic_DNA"/>
</dbReference>
<dbReference type="Pfam" id="PF26049">
    <property type="entry name" value="RLMG_N"/>
    <property type="match status" value="1"/>
</dbReference>
<sequence>MQAEFETPWCRLMLSRYPDEGDRELRAFDAADHYALEQLSAIFTGPGQPARDKRILILNDSFGALALALRESDPVSVGDSWLAQEAARRNAASNQLTPPQLYSDLEAPQQPVDVVLWRLPKTLAYMQDQLGLIRACAGPDTLVLAIGMVKHWSNGHFKVLQQLGEVQLGLAKRKARVVQVKLTQPASGAYQFGLSHYEVAEYGWRLGEHSNVFSRGSLDIGSRVLLQHLQLEEGLRVADLGCGNGVLGLRALGLQPSSALSFHDESFMALASAKHNLMHNLGPQCEAQFSIGDGLQGVEAGSFDLILNNPPFHQQQVVGDFIARRMFRQAAKALAPGGRLWVIGNRHLGYHQSLKQQFRQVRQLAATPKFVLLEAEK</sequence>
<evidence type="ECO:0000313" key="9">
    <source>
        <dbReference type="Proteomes" id="UP001589628"/>
    </source>
</evidence>
<keyword evidence="5" id="KW-0949">S-adenosyl-L-methionine</keyword>
<dbReference type="PANTHER" id="PTHR47816:SF5">
    <property type="entry name" value="RIBOSOMAL RNA LARGE SUBUNIT METHYLTRANSFERASE G"/>
    <property type="match status" value="1"/>
</dbReference>
<evidence type="ECO:0000256" key="3">
    <source>
        <dbReference type="ARBA" id="ARBA00022603"/>
    </source>
</evidence>
<keyword evidence="4" id="KW-0808">Transferase</keyword>
<dbReference type="InterPro" id="IPR017237">
    <property type="entry name" value="RLMG"/>
</dbReference>
<keyword evidence="2" id="KW-0698">rRNA processing</keyword>
<name>A0ABV5Z842_9GAMM</name>
<dbReference type="InterPro" id="IPR046977">
    <property type="entry name" value="RsmC/RlmG"/>
</dbReference>
<keyword evidence="1" id="KW-0963">Cytoplasm</keyword>
<feature type="domain" description="Methyltransferase small" evidence="6">
    <location>
        <begin position="205"/>
        <end position="373"/>
    </location>
</feature>
<comment type="caution">
    <text evidence="8">The sequence shown here is derived from an EMBL/GenBank/DDBJ whole genome shotgun (WGS) entry which is preliminary data.</text>
</comment>
<dbReference type="GO" id="GO:0008168">
    <property type="term" value="F:methyltransferase activity"/>
    <property type="evidence" value="ECO:0007669"/>
    <property type="project" value="UniProtKB-KW"/>
</dbReference>
<accession>A0ABV5Z842</accession>
<dbReference type="Gene3D" id="3.40.50.150">
    <property type="entry name" value="Vaccinia Virus protein VP39"/>
    <property type="match status" value="2"/>
</dbReference>
<evidence type="ECO:0000259" key="6">
    <source>
        <dbReference type="Pfam" id="PF05175"/>
    </source>
</evidence>
<organism evidence="8 9">
    <name type="scientific">Balneatrix alpica</name>
    <dbReference type="NCBI Taxonomy" id="75684"/>
    <lineage>
        <taxon>Bacteria</taxon>
        <taxon>Pseudomonadati</taxon>
        <taxon>Pseudomonadota</taxon>
        <taxon>Gammaproteobacteria</taxon>
        <taxon>Oceanospirillales</taxon>
        <taxon>Balneatrichaceae</taxon>
        <taxon>Balneatrix</taxon>
    </lineage>
</organism>
<keyword evidence="9" id="KW-1185">Reference proteome</keyword>
<evidence type="ECO:0000256" key="5">
    <source>
        <dbReference type="ARBA" id="ARBA00022691"/>
    </source>
</evidence>
<dbReference type="GO" id="GO:0032259">
    <property type="term" value="P:methylation"/>
    <property type="evidence" value="ECO:0007669"/>
    <property type="project" value="UniProtKB-KW"/>
</dbReference>
<dbReference type="PROSITE" id="PS00092">
    <property type="entry name" value="N6_MTASE"/>
    <property type="match status" value="1"/>
</dbReference>
<dbReference type="PIRSF" id="PIRSF037565">
    <property type="entry name" value="RRNA_m2G_Mtase_RsmD_prd"/>
    <property type="match status" value="1"/>
</dbReference>
<evidence type="ECO:0000256" key="4">
    <source>
        <dbReference type="ARBA" id="ARBA00022679"/>
    </source>
</evidence>
<proteinExistence type="predicted"/>
<dbReference type="Pfam" id="PF05175">
    <property type="entry name" value="MTS"/>
    <property type="match status" value="1"/>
</dbReference>
<dbReference type="InterPro" id="IPR007848">
    <property type="entry name" value="Small_mtfrase_dom"/>
</dbReference>